<gene>
    <name evidence="3" type="ORF">MuYL_2021</name>
</gene>
<organism evidence="3 4">
    <name type="scientific">Mucilaginibacter xinganensis</name>
    <dbReference type="NCBI Taxonomy" id="1234841"/>
    <lineage>
        <taxon>Bacteria</taxon>
        <taxon>Pseudomonadati</taxon>
        <taxon>Bacteroidota</taxon>
        <taxon>Sphingobacteriia</taxon>
        <taxon>Sphingobacteriales</taxon>
        <taxon>Sphingobacteriaceae</taxon>
        <taxon>Mucilaginibacter</taxon>
    </lineage>
</organism>
<dbReference type="InterPro" id="IPR025295">
    <property type="entry name" value="eCIS_core_dom"/>
</dbReference>
<evidence type="ECO:0000259" key="2">
    <source>
        <dbReference type="Pfam" id="PF13699"/>
    </source>
</evidence>
<sequence>MKRHQRKPGTENSAITSAGSAATQRKAGVNNIMQMPTTPLIRREAAPSPGDVVSGKIETTRGSGSSMADGTKSFMENRFGTDFSAVKIHTGDYAAQISNDLNARAFTIGNDIYFNSGKYAPGTSDGKRLLAHELTHVAQQRSTGGQIVQRAPLAGTQSSTASYNLDGWSNKQVKAGGTSPFPNAKVSYDESSSEFRVTFSMAWIFPHGWNDSKRDGYVSDFETAVRDIWEDRFLLKEQGGKKRTTHVKIDFDKTVVHQMKDANEEAAALNNSLISKPAWTMDARIVNIRDNVSFRTVQLDENANKNHSAKGSAIRAGTGFSVNDGNDNQTFTQNTSAHEFGHMIGLGDEYLNDSGTSASQIDPARAHINNRIMNVGNTVTADVYAPFADWLSALTTATWIVGSKVR</sequence>
<dbReference type="GO" id="GO:0008237">
    <property type="term" value="F:metallopeptidase activity"/>
    <property type="evidence" value="ECO:0007669"/>
    <property type="project" value="InterPro"/>
</dbReference>
<reference evidence="3 4" key="1">
    <citation type="submission" date="2017-08" db="EMBL/GenBank/DDBJ databases">
        <title>Complete genome sequence of Mucilaginibacter sp. strain BJC16-A31.</title>
        <authorList>
            <consortium name="Henan University of Science and Technology"/>
            <person name="You X."/>
        </authorList>
    </citation>
    <scope>NUCLEOTIDE SEQUENCE [LARGE SCALE GENOMIC DNA]</scope>
    <source>
        <strain evidence="3 4">BJC16-A31</strain>
    </source>
</reference>
<keyword evidence="4" id="KW-1185">Reference proteome</keyword>
<dbReference type="InterPro" id="IPR024079">
    <property type="entry name" value="MetalloPept_cat_dom_sf"/>
</dbReference>
<dbReference type="KEGG" id="muc:MuYL_2021"/>
<name>A0A223NVL5_9SPHI</name>
<dbReference type="Pfam" id="PF13699">
    <property type="entry name" value="eCIS_core"/>
    <property type="match status" value="1"/>
</dbReference>
<feature type="region of interest" description="Disordered" evidence="1">
    <location>
        <begin position="1"/>
        <end position="29"/>
    </location>
</feature>
<feature type="region of interest" description="Disordered" evidence="1">
    <location>
        <begin position="43"/>
        <end position="71"/>
    </location>
</feature>
<dbReference type="EMBL" id="CP022743">
    <property type="protein sequence ID" value="ASU33913.1"/>
    <property type="molecule type" value="Genomic_DNA"/>
</dbReference>
<dbReference type="OrthoDB" id="4317910at2"/>
<evidence type="ECO:0000313" key="4">
    <source>
        <dbReference type="Proteomes" id="UP000215002"/>
    </source>
</evidence>
<accession>A0A223NVL5</accession>
<protein>
    <recommendedName>
        <fullName evidence="2">eCIS core domain-containing protein</fullName>
    </recommendedName>
</protein>
<feature type="compositionally biased region" description="Polar residues" evidence="1">
    <location>
        <begin position="10"/>
        <end position="23"/>
    </location>
</feature>
<dbReference type="Gene3D" id="3.40.390.10">
    <property type="entry name" value="Collagenase (Catalytic Domain)"/>
    <property type="match status" value="1"/>
</dbReference>
<proteinExistence type="predicted"/>
<dbReference type="Proteomes" id="UP000215002">
    <property type="component" value="Chromosome"/>
</dbReference>
<dbReference type="SUPFAM" id="SSF55486">
    <property type="entry name" value="Metalloproteases ('zincins'), catalytic domain"/>
    <property type="match status" value="1"/>
</dbReference>
<feature type="domain" description="eCIS core" evidence="2">
    <location>
        <begin position="67"/>
        <end position="143"/>
    </location>
</feature>
<dbReference type="AlphaFoldDB" id="A0A223NVL5"/>
<evidence type="ECO:0000256" key="1">
    <source>
        <dbReference type="SAM" id="MobiDB-lite"/>
    </source>
</evidence>
<dbReference type="RefSeq" id="WP_094570326.1">
    <property type="nucleotide sequence ID" value="NZ_CP022743.1"/>
</dbReference>
<evidence type="ECO:0000313" key="3">
    <source>
        <dbReference type="EMBL" id="ASU33913.1"/>
    </source>
</evidence>